<dbReference type="PROSITE" id="PS50110">
    <property type="entry name" value="RESPONSE_REGULATORY"/>
    <property type="match status" value="1"/>
</dbReference>
<reference evidence="14" key="1">
    <citation type="submission" date="2019-08" db="EMBL/GenBank/DDBJ databases">
        <authorList>
            <person name="Kucharzyk K."/>
            <person name="Murdoch R.W."/>
            <person name="Higgins S."/>
            <person name="Loffler F."/>
        </authorList>
    </citation>
    <scope>NUCLEOTIDE SEQUENCE</scope>
</reference>
<dbReference type="InterPro" id="IPR012052">
    <property type="entry name" value="Spore_0_A"/>
</dbReference>
<protein>
    <submittedName>
        <fullName evidence="14">Stage 0 sporulation protein A</fullName>
    </submittedName>
</protein>
<dbReference type="GO" id="GO:0003700">
    <property type="term" value="F:DNA-binding transcription factor activity"/>
    <property type="evidence" value="ECO:0007669"/>
    <property type="project" value="InterPro"/>
</dbReference>
<keyword evidence="8" id="KW-0902">Two-component regulatory system</keyword>
<comment type="cofactor">
    <cofactor evidence="1">
        <name>Ca(2+)</name>
        <dbReference type="ChEBI" id="CHEBI:29108"/>
    </cofactor>
</comment>
<name>A0A644X8F8_9ZZZZ</name>
<dbReference type="GO" id="GO:0051606">
    <property type="term" value="P:detection of stimulus"/>
    <property type="evidence" value="ECO:0007669"/>
    <property type="project" value="InterPro"/>
</dbReference>
<evidence type="ECO:0000256" key="8">
    <source>
        <dbReference type="ARBA" id="ARBA00023012"/>
    </source>
</evidence>
<sequence length="261" mass="29159">MGKRISVIVADDSADFAMSVRHMLEGEGFDVPATTCTGEDTIDAVCQHRPDILVLDLCIPRIEGFDVIETIRSRELNPQPVIIIYTGLVNELLIRKARECGASYIVNKDNDPAVLIDCIRRFAAEPPAPTGADMGSVLDLERQITEIIHDVGVPAHIKGYQYLREAIKICVLDVKVLDSVTKKLYPMVARQYATTASRVERAIRHAVEVAWDRGNVDTLTGYFGYTINNSKGKPTNSEFIAMISDRLIMERKRVNRDLTRV</sequence>
<evidence type="ECO:0000256" key="11">
    <source>
        <dbReference type="ARBA" id="ARBA00023159"/>
    </source>
</evidence>
<evidence type="ECO:0000256" key="7">
    <source>
        <dbReference type="ARBA" id="ARBA00022969"/>
    </source>
</evidence>
<dbReference type="GO" id="GO:0042173">
    <property type="term" value="P:regulation of sporulation resulting in formation of a cellular spore"/>
    <property type="evidence" value="ECO:0007669"/>
    <property type="project" value="InterPro"/>
</dbReference>
<dbReference type="PIRSF" id="PIRSF002937">
    <property type="entry name" value="Res_reg_Spo0A"/>
    <property type="match status" value="1"/>
</dbReference>
<evidence type="ECO:0000256" key="6">
    <source>
        <dbReference type="ARBA" id="ARBA00022837"/>
    </source>
</evidence>
<keyword evidence="12" id="KW-0804">Transcription</keyword>
<organism evidence="14">
    <name type="scientific">bioreactor metagenome</name>
    <dbReference type="NCBI Taxonomy" id="1076179"/>
    <lineage>
        <taxon>unclassified sequences</taxon>
        <taxon>metagenomes</taxon>
        <taxon>ecological metagenomes</taxon>
    </lineage>
</organism>
<evidence type="ECO:0000313" key="14">
    <source>
        <dbReference type="EMBL" id="MPM10553.1"/>
    </source>
</evidence>
<keyword evidence="3" id="KW-0963">Cytoplasm</keyword>
<evidence type="ECO:0000256" key="3">
    <source>
        <dbReference type="ARBA" id="ARBA00022490"/>
    </source>
</evidence>
<dbReference type="Gene3D" id="1.10.10.10">
    <property type="entry name" value="Winged helix-like DNA-binding domain superfamily/Winged helix DNA-binding domain"/>
    <property type="match status" value="1"/>
</dbReference>
<feature type="domain" description="Response regulatory" evidence="13">
    <location>
        <begin position="6"/>
        <end position="123"/>
    </location>
</feature>
<dbReference type="PANTHER" id="PTHR44591">
    <property type="entry name" value="STRESS RESPONSE REGULATOR PROTEIN 1"/>
    <property type="match status" value="1"/>
</dbReference>
<comment type="caution">
    <text evidence="14">The sequence shown here is derived from an EMBL/GenBank/DDBJ whole genome shotgun (WGS) entry which is preliminary data.</text>
</comment>
<dbReference type="AlphaFoldDB" id="A0A644X8F8"/>
<dbReference type="Pfam" id="PF08769">
    <property type="entry name" value="Spo0A_C"/>
    <property type="match status" value="1"/>
</dbReference>
<dbReference type="InterPro" id="IPR036388">
    <property type="entry name" value="WH-like_DNA-bd_sf"/>
</dbReference>
<evidence type="ECO:0000256" key="9">
    <source>
        <dbReference type="ARBA" id="ARBA00023015"/>
    </source>
</evidence>
<evidence type="ECO:0000256" key="10">
    <source>
        <dbReference type="ARBA" id="ARBA00023125"/>
    </source>
</evidence>
<dbReference type="GO" id="GO:0000160">
    <property type="term" value="P:phosphorelay signal transduction system"/>
    <property type="evidence" value="ECO:0007669"/>
    <property type="project" value="UniProtKB-KW"/>
</dbReference>
<proteinExistence type="predicted"/>
<dbReference type="NCBIfam" id="TIGR02875">
    <property type="entry name" value="spore_0_A"/>
    <property type="match status" value="1"/>
</dbReference>
<evidence type="ECO:0000256" key="2">
    <source>
        <dbReference type="ARBA" id="ARBA00004496"/>
    </source>
</evidence>
<dbReference type="EMBL" id="VSSQ01001708">
    <property type="protein sequence ID" value="MPM10553.1"/>
    <property type="molecule type" value="Genomic_DNA"/>
</dbReference>
<dbReference type="InterPro" id="IPR001789">
    <property type="entry name" value="Sig_transdc_resp-reg_receiver"/>
</dbReference>
<dbReference type="InterPro" id="IPR014879">
    <property type="entry name" value="Spo0A_C"/>
</dbReference>
<evidence type="ECO:0000256" key="1">
    <source>
        <dbReference type="ARBA" id="ARBA00001913"/>
    </source>
</evidence>
<keyword evidence="4" id="KW-0678">Repressor</keyword>
<dbReference type="InterPro" id="IPR058245">
    <property type="entry name" value="NreC/VraR/RcsB-like_REC"/>
</dbReference>
<evidence type="ECO:0000256" key="5">
    <source>
        <dbReference type="ARBA" id="ARBA00022553"/>
    </source>
</evidence>
<evidence type="ECO:0000256" key="12">
    <source>
        <dbReference type="ARBA" id="ARBA00023163"/>
    </source>
</evidence>
<comment type="subcellular location">
    <subcellularLocation>
        <location evidence="2">Cytoplasm</location>
    </subcellularLocation>
</comment>
<dbReference type="SUPFAM" id="SSF52172">
    <property type="entry name" value="CheY-like"/>
    <property type="match status" value="1"/>
</dbReference>
<dbReference type="Pfam" id="PF00072">
    <property type="entry name" value="Response_reg"/>
    <property type="match status" value="1"/>
</dbReference>
<evidence type="ECO:0000256" key="4">
    <source>
        <dbReference type="ARBA" id="ARBA00022491"/>
    </source>
</evidence>
<dbReference type="SMART" id="SM00448">
    <property type="entry name" value="REC"/>
    <property type="match status" value="1"/>
</dbReference>
<dbReference type="GO" id="GO:0005737">
    <property type="term" value="C:cytoplasm"/>
    <property type="evidence" value="ECO:0007669"/>
    <property type="project" value="UniProtKB-SubCell"/>
</dbReference>
<dbReference type="CDD" id="cd17535">
    <property type="entry name" value="REC_NarL-like"/>
    <property type="match status" value="1"/>
</dbReference>
<keyword evidence="5" id="KW-0597">Phosphoprotein</keyword>
<dbReference type="GO" id="GO:0003677">
    <property type="term" value="F:DNA binding"/>
    <property type="evidence" value="ECO:0007669"/>
    <property type="project" value="UniProtKB-KW"/>
</dbReference>
<keyword evidence="9" id="KW-0805">Transcription regulation</keyword>
<dbReference type="PANTHER" id="PTHR44591:SF14">
    <property type="entry name" value="PROTEIN PILG"/>
    <property type="match status" value="1"/>
</dbReference>
<dbReference type="InterPro" id="IPR016032">
    <property type="entry name" value="Sig_transdc_resp-reg_C-effctor"/>
</dbReference>
<dbReference type="GO" id="GO:0030435">
    <property type="term" value="P:sporulation resulting in formation of a cellular spore"/>
    <property type="evidence" value="ECO:0007669"/>
    <property type="project" value="UniProtKB-KW"/>
</dbReference>
<keyword evidence="6" id="KW-0106">Calcium</keyword>
<dbReference type="InterPro" id="IPR011006">
    <property type="entry name" value="CheY-like_superfamily"/>
</dbReference>
<dbReference type="GO" id="GO:0005509">
    <property type="term" value="F:calcium ion binding"/>
    <property type="evidence" value="ECO:0007669"/>
    <property type="project" value="InterPro"/>
</dbReference>
<dbReference type="SUPFAM" id="SSF46894">
    <property type="entry name" value="C-terminal effector domain of the bipartite response regulators"/>
    <property type="match status" value="1"/>
</dbReference>
<accession>A0A644X8F8</accession>
<gene>
    <name evidence="14" type="primary">spo0A_9</name>
    <name evidence="14" type="ORF">SDC9_56885</name>
</gene>
<dbReference type="InterPro" id="IPR050595">
    <property type="entry name" value="Bact_response_regulator"/>
</dbReference>
<keyword evidence="11" id="KW-0010">Activator</keyword>
<evidence type="ECO:0000259" key="13">
    <source>
        <dbReference type="PROSITE" id="PS50110"/>
    </source>
</evidence>
<keyword evidence="7" id="KW-0749">Sporulation</keyword>
<keyword evidence="10" id="KW-0238">DNA-binding</keyword>
<dbReference type="Gene3D" id="3.40.50.2300">
    <property type="match status" value="1"/>
</dbReference>